<dbReference type="EMBL" id="NBIV01000024">
    <property type="protein sequence ID" value="PXF47478.1"/>
    <property type="molecule type" value="Genomic_DNA"/>
</dbReference>
<evidence type="ECO:0000256" key="8">
    <source>
        <dbReference type="ARBA" id="ARBA00023136"/>
    </source>
</evidence>
<comment type="subcellular location">
    <subcellularLocation>
        <location evidence="2">Membrane</location>
    </subcellularLocation>
</comment>
<keyword evidence="7 9" id="KW-0560">Oxidoreductase</keyword>
<evidence type="ECO:0000256" key="4">
    <source>
        <dbReference type="ARBA" id="ARBA00012312"/>
    </source>
</evidence>
<dbReference type="GO" id="GO:0004506">
    <property type="term" value="F:squalene monooxygenase activity"/>
    <property type="evidence" value="ECO:0007669"/>
    <property type="project" value="UniProtKB-UniRule"/>
</dbReference>
<keyword evidence="12" id="KW-1185">Reference proteome</keyword>
<evidence type="ECO:0000259" key="10">
    <source>
        <dbReference type="Pfam" id="PF08491"/>
    </source>
</evidence>
<dbReference type="PRINTS" id="PR00420">
    <property type="entry name" value="RNGMNOXGNASE"/>
</dbReference>
<evidence type="ECO:0000256" key="9">
    <source>
        <dbReference type="RuleBase" id="RU367121"/>
    </source>
</evidence>
<feature type="domain" description="Squalene epoxidase" evidence="10">
    <location>
        <begin position="165"/>
        <end position="428"/>
    </location>
</feature>
<keyword evidence="6 9" id="KW-0274">FAD</keyword>
<sequence length="466" mass="51006">MQSSSGYDVIVVGAGVAGGALINCLARDGRRLLCIERHLRNPDGSLTEPSRIVGELLQPGGCEKLQQLGLSEALTGIDAQPIYGYAMFLDGRSEKISYTPPQQNLRVGHSFHNGRFLKRLRQIAAHNANVTLVEGNVLSLENDAAGNVIGVSYRDAQKTLCRAYASLTIACDGCSSSLRKRAAAQHQVSVYSNFHGLVLDMSHIPFPNHGHVVLANPSPVLFYPISSTEVRCLVDISSEYQGDVSEYMLEVVMPQIPQQFKQPFEKAVTAGKSRMMPNRVMPAPAGILPGALLLGDSFNMRHPLTGGGMTVALSDVSIIRDLLRQVPHLSDVQTVTEKLRVFYSARKPMSTTINILANALYTLFCAKTDPALKDMRDACFEYLGQGGRMTHDPISMLGGIKPQRFLLVIHFFAVAFYGCGRALLPFPTPERLTKAWGIFRASFNVIKPLIDAENLRPLSWLPISSL</sequence>
<comment type="catalytic activity">
    <reaction evidence="9">
        <text>squalene + reduced [NADPH--hemoprotein reductase] + O2 = (S)-2,3-epoxysqualene + oxidized [NADPH--hemoprotein reductase] + H2O + H(+)</text>
        <dbReference type="Rhea" id="RHEA:25282"/>
        <dbReference type="Rhea" id="RHEA-COMP:11964"/>
        <dbReference type="Rhea" id="RHEA-COMP:11965"/>
        <dbReference type="ChEBI" id="CHEBI:15377"/>
        <dbReference type="ChEBI" id="CHEBI:15378"/>
        <dbReference type="ChEBI" id="CHEBI:15379"/>
        <dbReference type="ChEBI" id="CHEBI:15440"/>
        <dbReference type="ChEBI" id="CHEBI:15441"/>
        <dbReference type="ChEBI" id="CHEBI:57618"/>
        <dbReference type="ChEBI" id="CHEBI:58210"/>
        <dbReference type="EC" id="1.14.14.17"/>
    </reaction>
</comment>
<dbReference type="GO" id="GO:0016020">
    <property type="term" value="C:membrane"/>
    <property type="evidence" value="ECO:0007669"/>
    <property type="project" value="UniProtKB-SubCell"/>
</dbReference>
<dbReference type="GO" id="GO:0050660">
    <property type="term" value="F:flavin adenine dinucleotide binding"/>
    <property type="evidence" value="ECO:0007669"/>
    <property type="project" value="UniProtKB-UniRule"/>
</dbReference>
<comment type="function">
    <text evidence="9">Catalyzes the stereospecific oxidation of squalene to (S)-2,3-epoxysqualene, and is considered to be a rate-limiting enzyme in steroid biosynthesis.</text>
</comment>
<accession>A0A2V3IZA9</accession>
<dbReference type="Proteomes" id="UP000247409">
    <property type="component" value="Unassembled WGS sequence"/>
</dbReference>
<evidence type="ECO:0000313" key="11">
    <source>
        <dbReference type="EMBL" id="PXF47478.1"/>
    </source>
</evidence>
<dbReference type="GO" id="GO:0005783">
    <property type="term" value="C:endoplasmic reticulum"/>
    <property type="evidence" value="ECO:0007669"/>
    <property type="project" value="TreeGrafter"/>
</dbReference>
<dbReference type="InterPro" id="IPR013698">
    <property type="entry name" value="Squalene_epoxidase"/>
</dbReference>
<keyword evidence="11" id="KW-0503">Monooxygenase</keyword>
<comment type="caution">
    <text evidence="11">The sequence shown here is derived from an EMBL/GenBank/DDBJ whole genome shotgun (WGS) entry which is preliminary data.</text>
</comment>
<evidence type="ECO:0000256" key="7">
    <source>
        <dbReference type="ARBA" id="ARBA00023002"/>
    </source>
</evidence>
<dbReference type="PANTHER" id="PTHR10835:SF0">
    <property type="entry name" value="SQUALENE MONOOXYGENASE"/>
    <property type="match status" value="1"/>
</dbReference>
<dbReference type="STRING" id="448386.A0A2V3IZA9"/>
<dbReference type="PANTHER" id="PTHR10835">
    <property type="entry name" value="SQUALENE MONOOXYGENASE"/>
    <property type="match status" value="1"/>
</dbReference>
<dbReference type="AlphaFoldDB" id="A0A2V3IZA9"/>
<evidence type="ECO:0000256" key="6">
    <source>
        <dbReference type="ARBA" id="ARBA00022827"/>
    </source>
</evidence>
<evidence type="ECO:0000256" key="5">
    <source>
        <dbReference type="ARBA" id="ARBA00022630"/>
    </source>
</evidence>
<dbReference type="SUPFAM" id="SSF51905">
    <property type="entry name" value="FAD/NAD(P)-binding domain"/>
    <property type="match status" value="1"/>
</dbReference>
<dbReference type="EC" id="1.14.14.17" evidence="4 9"/>
<comment type="similarity">
    <text evidence="3 9">Belongs to the squalene monooxygenase family.</text>
</comment>
<evidence type="ECO:0000256" key="2">
    <source>
        <dbReference type="ARBA" id="ARBA00004370"/>
    </source>
</evidence>
<reference evidence="11 12" key="1">
    <citation type="journal article" date="2018" name="Mol. Biol. Evol.">
        <title>Analysis of the draft genome of the red seaweed Gracilariopsis chorda provides insights into genome size evolution in Rhodophyta.</title>
        <authorList>
            <person name="Lee J."/>
            <person name="Yang E.C."/>
            <person name="Graf L."/>
            <person name="Yang J.H."/>
            <person name="Qiu H."/>
            <person name="Zel Zion U."/>
            <person name="Chan C.X."/>
            <person name="Stephens T.G."/>
            <person name="Weber A.P.M."/>
            <person name="Boo G.H."/>
            <person name="Boo S.M."/>
            <person name="Kim K.M."/>
            <person name="Shin Y."/>
            <person name="Jung M."/>
            <person name="Lee S.J."/>
            <person name="Yim H.S."/>
            <person name="Lee J.H."/>
            <person name="Bhattacharya D."/>
            <person name="Yoon H.S."/>
        </authorList>
    </citation>
    <scope>NUCLEOTIDE SEQUENCE [LARGE SCALE GENOMIC DNA]</scope>
    <source>
        <strain evidence="11 12">SKKU-2015</strain>
        <tissue evidence="11">Whole body</tissue>
    </source>
</reference>
<proteinExistence type="inferred from homology"/>
<evidence type="ECO:0000256" key="3">
    <source>
        <dbReference type="ARBA" id="ARBA00008802"/>
    </source>
</evidence>
<name>A0A2V3IZA9_9FLOR</name>
<organism evidence="11 12">
    <name type="scientific">Gracilariopsis chorda</name>
    <dbReference type="NCBI Taxonomy" id="448386"/>
    <lineage>
        <taxon>Eukaryota</taxon>
        <taxon>Rhodophyta</taxon>
        <taxon>Florideophyceae</taxon>
        <taxon>Rhodymeniophycidae</taxon>
        <taxon>Gracilariales</taxon>
        <taxon>Gracilariaceae</taxon>
        <taxon>Gracilariopsis</taxon>
    </lineage>
</organism>
<dbReference type="UniPathway" id="UPA00767">
    <property type="reaction ID" value="UER00752"/>
</dbReference>
<comment type="cofactor">
    <cofactor evidence="1 9">
        <name>FAD</name>
        <dbReference type="ChEBI" id="CHEBI:57692"/>
    </cofactor>
</comment>
<evidence type="ECO:0000313" key="12">
    <source>
        <dbReference type="Proteomes" id="UP000247409"/>
    </source>
</evidence>
<keyword evidence="5 9" id="KW-0285">Flavoprotein</keyword>
<dbReference type="GO" id="GO:0016126">
    <property type="term" value="P:sterol biosynthetic process"/>
    <property type="evidence" value="ECO:0007669"/>
    <property type="project" value="UniProtKB-UniRule"/>
</dbReference>
<dbReference type="Gene3D" id="3.50.50.60">
    <property type="entry name" value="FAD/NAD(P)-binding domain"/>
    <property type="match status" value="1"/>
</dbReference>
<dbReference type="OrthoDB" id="1678617at2759"/>
<gene>
    <name evidence="11" type="ORF">BWQ96_02809</name>
</gene>
<dbReference type="InterPro" id="IPR040125">
    <property type="entry name" value="Squalene_monox"/>
</dbReference>
<keyword evidence="8" id="KW-0472">Membrane</keyword>
<evidence type="ECO:0000256" key="1">
    <source>
        <dbReference type="ARBA" id="ARBA00001974"/>
    </source>
</evidence>
<dbReference type="InterPro" id="IPR036188">
    <property type="entry name" value="FAD/NAD-bd_sf"/>
</dbReference>
<dbReference type="Pfam" id="PF08491">
    <property type="entry name" value="SE"/>
    <property type="match status" value="1"/>
</dbReference>
<protein>
    <recommendedName>
        <fullName evidence="4 9">Squalene monooxygenase</fullName>
        <ecNumber evidence="4 9">1.14.14.17</ecNumber>
    </recommendedName>
</protein>